<keyword evidence="5" id="KW-1185">Reference proteome</keyword>
<dbReference type="SUPFAM" id="SSF47781">
    <property type="entry name" value="RuvA domain 2-like"/>
    <property type="match status" value="1"/>
</dbReference>
<evidence type="ECO:0000313" key="4">
    <source>
        <dbReference type="EMBL" id="CAE09472.1"/>
    </source>
</evidence>
<evidence type="ECO:0000313" key="5">
    <source>
        <dbReference type="Proteomes" id="UP000000422"/>
    </source>
</evidence>
<dbReference type="Gene3D" id="1.10.150.280">
    <property type="entry name" value="AF1531-like domain"/>
    <property type="match status" value="1"/>
</dbReference>
<dbReference type="GO" id="GO:0003677">
    <property type="term" value="F:DNA binding"/>
    <property type="evidence" value="ECO:0007669"/>
    <property type="project" value="InterPro"/>
</dbReference>
<protein>
    <submittedName>
        <fullName evidence="4">COMPETENCE PROETIN 1</fullName>
    </submittedName>
</protein>
<keyword evidence="1" id="KW-0732">Signal</keyword>
<dbReference type="Proteomes" id="UP000000422">
    <property type="component" value="Chromosome"/>
</dbReference>
<dbReference type="KEGG" id="wsu:WS0136"/>
<dbReference type="AlphaFoldDB" id="Q7M7B2"/>
<sequence length="81" mass="8939">MMKKIFMALLLLSAWLMAAVNINTATKEDLMKVKGIGEKKAEAIIEHRTKNGAFKSLEELKSVKGFGEKSVEGLKSELSVK</sequence>
<dbReference type="PANTHER" id="PTHR21180:SF32">
    <property type="entry name" value="ENDONUCLEASE_EXONUCLEASE_PHOSPHATASE FAMILY DOMAIN-CONTAINING PROTEIN 1"/>
    <property type="match status" value="1"/>
</dbReference>
<dbReference type="EMBL" id="BX571657">
    <property type="protein sequence ID" value="CAE09299.1"/>
    <property type="molecule type" value="Genomic_DNA"/>
</dbReference>
<dbReference type="InterPro" id="IPR003583">
    <property type="entry name" value="Hlx-hairpin-Hlx_DNA-bd_motif"/>
</dbReference>
<evidence type="ECO:0000313" key="3">
    <source>
        <dbReference type="EMBL" id="CAE09299.1"/>
    </source>
</evidence>
<dbReference type="GO" id="GO:0006281">
    <property type="term" value="P:DNA repair"/>
    <property type="evidence" value="ECO:0007669"/>
    <property type="project" value="InterPro"/>
</dbReference>
<feature type="chain" id="PRO_5007710981" evidence="1">
    <location>
        <begin position="19"/>
        <end position="81"/>
    </location>
</feature>
<dbReference type="InterPro" id="IPR010994">
    <property type="entry name" value="RuvA_2-like"/>
</dbReference>
<feature type="signal peptide" evidence="1">
    <location>
        <begin position="1"/>
        <end position="18"/>
    </location>
</feature>
<dbReference type="Pfam" id="PF12836">
    <property type="entry name" value="HHH_3"/>
    <property type="match status" value="1"/>
</dbReference>
<proteinExistence type="predicted"/>
<dbReference type="KEGG" id="wsu:WS0322"/>
<evidence type="ECO:0000256" key="1">
    <source>
        <dbReference type="SAM" id="SignalP"/>
    </source>
</evidence>
<dbReference type="STRING" id="273121.WS0136"/>
<gene>
    <name evidence="3" type="ordered locus">WS0136</name>
    <name evidence="4" type="ordered locus">WS0322</name>
</gene>
<dbReference type="InterPro" id="IPR004509">
    <property type="entry name" value="Competence_ComEA_HhH"/>
</dbReference>
<dbReference type="NCBIfam" id="TIGR00426">
    <property type="entry name" value="competence protein ComEA helix-hairpin-helix repeat region"/>
    <property type="match status" value="1"/>
</dbReference>
<dbReference type="HOGENOM" id="CLU_052011_4_2_7"/>
<feature type="domain" description="Helix-hairpin-helix DNA-binding motif class 1" evidence="2">
    <location>
        <begin position="58"/>
        <end position="77"/>
    </location>
</feature>
<dbReference type="SMART" id="SM00278">
    <property type="entry name" value="HhH1"/>
    <property type="match status" value="2"/>
</dbReference>
<organism evidence="5">
    <name type="scientific">Wolinella succinogenes (strain ATCC 29543 / DSM 1740 / CCUG 13145 / JCM 31913 / LMG 7466 / NCTC 11488 / FDC 602W)</name>
    <name type="common">Vibrio succinogenes</name>
    <dbReference type="NCBI Taxonomy" id="273121"/>
    <lineage>
        <taxon>Bacteria</taxon>
        <taxon>Pseudomonadati</taxon>
        <taxon>Campylobacterota</taxon>
        <taxon>Epsilonproteobacteria</taxon>
        <taxon>Campylobacterales</taxon>
        <taxon>Helicobacteraceae</taxon>
        <taxon>Wolinella</taxon>
    </lineage>
</organism>
<dbReference type="EMBL" id="BX571657">
    <property type="protein sequence ID" value="CAE09472.1"/>
    <property type="molecule type" value="Genomic_DNA"/>
</dbReference>
<accession>Q7M7B2</accession>
<dbReference type="eggNOG" id="COG1555">
    <property type="taxonomic scope" value="Bacteria"/>
</dbReference>
<reference evidence="3 5" key="1">
    <citation type="journal article" date="2003" name="Proc. Natl. Acad. Sci. U.S.A.">
        <title>Complete genome sequence and analysis of Wolinella succinogenes.</title>
        <authorList>
            <person name="Baar C."/>
            <person name="Eppinger M."/>
            <person name="Raddatz G."/>
            <person name="Simon JM."/>
            <person name="Lanz C."/>
            <person name="Klimmek O."/>
            <person name="Nandakumar R."/>
            <person name="Gross R."/>
            <person name="Rosinus A."/>
            <person name="Keller H."/>
            <person name="Jagtap P."/>
            <person name="Linke B."/>
            <person name="Meyer F."/>
            <person name="Lederer H."/>
            <person name="Schuster S.C."/>
        </authorList>
    </citation>
    <scope>NUCLEOTIDE SEQUENCE [LARGE SCALE GENOMIC DNA]</scope>
    <source>
        <strain evidence="5">ATCC 29543 / DSM 1740 / CCUG 13145 / JCM 31913 / LMG 7466 / NCTC 11488 / FDC 602W</strain>
        <strain evidence="3">DSMZ 1740</strain>
    </source>
</reference>
<dbReference type="PANTHER" id="PTHR21180">
    <property type="entry name" value="ENDONUCLEASE/EXONUCLEASE/PHOSPHATASE FAMILY DOMAIN-CONTAINING PROTEIN 1"/>
    <property type="match status" value="1"/>
</dbReference>
<dbReference type="GO" id="GO:0015627">
    <property type="term" value="C:type II protein secretion system complex"/>
    <property type="evidence" value="ECO:0007669"/>
    <property type="project" value="TreeGrafter"/>
</dbReference>
<evidence type="ECO:0000259" key="2">
    <source>
        <dbReference type="SMART" id="SM00278"/>
    </source>
</evidence>
<name>Q7M7B2_WOLSU</name>
<dbReference type="GO" id="GO:0015628">
    <property type="term" value="P:protein secretion by the type II secretion system"/>
    <property type="evidence" value="ECO:0007669"/>
    <property type="project" value="TreeGrafter"/>
</dbReference>
<feature type="domain" description="Helix-hairpin-helix DNA-binding motif class 1" evidence="2">
    <location>
        <begin position="28"/>
        <end position="47"/>
    </location>
</feature>
<dbReference type="InterPro" id="IPR051675">
    <property type="entry name" value="Endo/Exo/Phosphatase_dom_1"/>
</dbReference>